<name>A0A8X6GUT5_TRICU</name>
<feature type="signal peptide" evidence="2">
    <location>
        <begin position="1"/>
        <end position="20"/>
    </location>
</feature>
<evidence type="ECO:0000313" key="3">
    <source>
        <dbReference type="EMBL" id="GFR10484.1"/>
    </source>
</evidence>
<proteinExistence type="predicted"/>
<dbReference type="AlphaFoldDB" id="A0A8X6GUT5"/>
<comment type="caution">
    <text evidence="3">The sequence shown here is derived from an EMBL/GenBank/DDBJ whole genome shotgun (WGS) entry which is preliminary data.</text>
</comment>
<gene>
    <name evidence="3" type="ORF">TNCT_22301</name>
</gene>
<feature type="non-terminal residue" evidence="3">
    <location>
        <position position="56"/>
    </location>
</feature>
<organism evidence="3 4">
    <name type="scientific">Trichonephila clavata</name>
    <name type="common">Joro spider</name>
    <name type="synonym">Nephila clavata</name>
    <dbReference type="NCBI Taxonomy" id="2740835"/>
    <lineage>
        <taxon>Eukaryota</taxon>
        <taxon>Metazoa</taxon>
        <taxon>Ecdysozoa</taxon>
        <taxon>Arthropoda</taxon>
        <taxon>Chelicerata</taxon>
        <taxon>Arachnida</taxon>
        <taxon>Araneae</taxon>
        <taxon>Araneomorphae</taxon>
        <taxon>Entelegynae</taxon>
        <taxon>Araneoidea</taxon>
        <taxon>Nephilidae</taxon>
        <taxon>Trichonephila</taxon>
    </lineage>
</organism>
<dbReference type="PROSITE" id="PS51257">
    <property type="entry name" value="PROKAR_LIPOPROTEIN"/>
    <property type="match status" value="1"/>
</dbReference>
<feature type="chain" id="PRO_5036496520" evidence="2">
    <location>
        <begin position="21"/>
        <end position="56"/>
    </location>
</feature>
<keyword evidence="2" id="KW-0732">Signal</keyword>
<keyword evidence="4" id="KW-1185">Reference proteome</keyword>
<dbReference type="Proteomes" id="UP000887116">
    <property type="component" value="Unassembled WGS sequence"/>
</dbReference>
<reference evidence="3" key="1">
    <citation type="submission" date="2020-07" db="EMBL/GenBank/DDBJ databases">
        <title>Multicomponent nature underlies the extraordinary mechanical properties of spider dragline silk.</title>
        <authorList>
            <person name="Kono N."/>
            <person name="Nakamura H."/>
            <person name="Mori M."/>
            <person name="Yoshida Y."/>
            <person name="Ohtoshi R."/>
            <person name="Malay A.D."/>
            <person name="Moran D.A.P."/>
            <person name="Tomita M."/>
            <person name="Numata K."/>
            <person name="Arakawa K."/>
        </authorList>
    </citation>
    <scope>NUCLEOTIDE SEQUENCE</scope>
</reference>
<sequence length="56" mass="6231">MRFLFACILVLALMSAACEAVPDNNQGTNQGQPDNQKQQNDNGGKRSKEGHRMLHF</sequence>
<evidence type="ECO:0000256" key="1">
    <source>
        <dbReference type="SAM" id="MobiDB-lite"/>
    </source>
</evidence>
<evidence type="ECO:0000313" key="4">
    <source>
        <dbReference type="Proteomes" id="UP000887116"/>
    </source>
</evidence>
<protein>
    <submittedName>
        <fullName evidence="3">Uncharacterized protein</fullName>
    </submittedName>
</protein>
<dbReference type="EMBL" id="BMAO01036416">
    <property type="protein sequence ID" value="GFR10484.1"/>
    <property type="molecule type" value="Genomic_DNA"/>
</dbReference>
<accession>A0A8X6GUT5</accession>
<feature type="compositionally biased region" description="Basic and acidic residues" evidence="1">
    <location>
        <begin position="43"/>
        <end position="56"/>
    </location>
</feature>
<dbReference type="OrthoDB" id="10533131at2759"/>
<feature type="compositionally biased region" description="Polar residues" evidence="1">
    <location>
        <begin position="23"/>
        <end position="42"/>
    </location>
</feature>
<feature type="region of interest" description="Disordered" evidence="1">
    <location>
        <begin position="21"/>
        <end position="56"/>
    </location>
</feature>
<evidence type="ECO:0000256" key="2">
    <source>
        <dbReference type="SAM" id="SignalP"/>
    </source>
</evidence>